<feature type="domain" description="ABC3 transporter permease C-terminal" evidence="8">
    <location>
        <begin position="287"/>
        <end position="398"/>
    </location>
</feature>
<dbReference type="GO" id="GO:0005886">
    <property type="term" value="C:plasma membrane"/>
    <property type="evidence" value="ECO:0007669"/>
    <property type="project" value="UniProtKB-SubCell"/>
</dbReference>
<feature type="transmembrane region" description="Helical" evidence="7">
    <location>
        <begin position="376"/>
        <end position="397"/>
    </location>
</feature>
<dbReference type="AlphaFoldDB" id="A0A143PUS9"/>
<dbReference type="GO" id="GO:0016787">
    <property type="term" value="F:hydrolase activity"/>
    <property type="evidence" value="ECO:0007669"/>
    <property type="project" value="UniProtKB-KW"/>
</dbReference>
<name>A0A143PUS9_LUTPR</name>
<gene>
    <name evidence="10" type="primary">macB_50</name>
    <name evidence="10" type="ORF">LuPra_05218</name>
</gene>
<dbReference type="EC" id="3.6.3.-" evidence="10"/>
<feature type="transmembrane region" description="Helical" evidence="7">
    <location>
        <begin position="21"/>
        <end position="43"/>
    </location>
</feature>
<evidence type="ECO:0000256" key="6">
    <source>
        <dbReference type="ARBA" id="ARBA00038076"/>
    </source>
</evidence>
<reference evidence="10 11" key="1">
    <citation type="journal article" date="2016" name="Genome Announc.">
        <title>First Complete Genome Sequence of a Subdivision 6 Acidobacterium Strain.</title>
        <authorList>
            <person name="Huang S."/>
            <person name="Vieira S."/>
            <person name="Bunk B."/>
            <person name="Riedel T."/>
            <person name="Sproer C."/>
            <person name="Overmann J."/>
        </authorList>
    </citation>
    <scope>NUCLEOTIDE SEQUENCE [LARGE SCALE GENOMIC DNA]</scope>
    <source>
        <strain evidence="11">DSM 100886 HEG_-6_39</strain>
    </source>
</reference>
<evidence type="ECO:0000259" key="8">
    <source>
        <dbReference type="Pfam" id="PF02687"/>
    </source>
</evidence>
<dbReference type="InterPro" id="IPR003838">
    <property type="entry name" value="ABC3_permease_C"/>
</dbReference>
<dbReference type="Pfam" id="PF02687">
    <property type="entry name" value="FtsX"/>
    <property type="match status" value="2"/>
</dbReference>
<dbReference type="InterPro" id="IPR050250">
    <property type="entry name" value="Macrolide_Exporter_MacB"/>
</dbReference>
<evidence type="ECO:0000256" key="3">
    <source>
        <dbReference type="ARBA" id="ARBA00022692"/>
    </source>
</evidence>
<dbReference type="Pfam" id="PF12704">
    <property type="entry name" value="MacB_PCD"/>
    <property type="match status" value="2"/>
</dbReference>
<feature type="transmembrane region" description="Helical" evidence="7">
    <location>
        <begin position="687"/>
        <end position="714"/>
    </location>
</feature>
<dbReference type="PANTHER" id="PTHR30572">
    <property type="entry name" value="MEMBRANE COMPONENT OF TRANSPORTER-RELATED"/>
    <property type="match status" value="1"/>
</dbReference>
<proteinExistence type="inferred from homology"/>
<feature type="transmembrane region" description="Helical" evidence="7">
    <location>
        <begin position="335"/>
        <end position="356"/>
    </location>
</feature>
<evidence type="ECO:0000256" key="4">
    <source>
        <dbReference type="ARBA" id="ARBA00022989"/>
    </source>
</evidence>
<dbReference type="GO" id="GO:0022857">
    <property type="term" value="F:transmembrane transporter activity"/>
    <property type="evidence" value="ECO:0007669"/>
    <property type="project" value="TreeGrafter"/>
</dbReference>
<evidence type="ECO:0000256" key="1">
    <source>
        <dbReference type="ARBA" id="ARBA00004651"/>
    </source>
</evidence>
<evidence type="ECO:0000256" key="7">
    <source>
        <dbReference type="SAM" id="Phobius"/>
    </source>
</evidence>
<feature type="transmembrane region" description="Helical" evidence="7">
    <location>
        <begin position="428"/>
        <end position="447"/>
    </location>
</feature>
<dbReference type="PANTHER" id="PTHR30572:SF4">
    <property type="entry name" value="ABC TRANSPORTER PERMEASE YTRF"/>
    <property type="match status" value="1"/>
</dbReference>
<feature type="domain" description="ABC3 transporter permease C-terminal" evidence="8">
    <location>
        <begin position="693"/>
        <end position="805"/>
    </location>
</feature>
<organism evidence="10 11">
    <name type="scientific">Luteitalea pratensis</name>
    <dbReference type="NCBI Taxonomy" id="1855912"/>
    <lineage>
        <taxon>Bacteria</taxon>
        <taxon>Pseudomonadati</taxon>
        <taxon>Acidobacteriota</taxon>
        <taxon>Vicinamibacteria</taxon>
        <taxon>Vicinamibacterales</taxon>
        <taxon>Vicinamibacteraceae</taxon>
        <taxon>Luteitalea</taxon>
    </lineage>
</organism>
<dbReference type="GO" id="GO:0005524">
    <property type="term" value="F:ATP binding"/>
    <property type="evidence" value="ECO:0007669"/>
    <property type="project" value="UniProtKB-KW"/>
</dbReference>
<dbReference type="InterPro" id="IPR025857">
    <property type="entry name" value="MacB_PCD"/>
</dbReference>
<keyword evidence="10" id="KW-0378">Hydrolase</keyword>
<evidence type="ECO:0000259" key="9">
    <source>
        <dbReference type="Pfam" id="PF12704"/>
    </source>
</evidence>
<keyword evidence="10" id="KW-0067">ATP-binding</keyword>
<dbReference type="InterPro" id="IPR017800">
    <property type="entry name" value="ADOP"/>
</dbReference>
<dbReference type="Proteomes" id="UP000076079">
    <property type="component" value="Chromosome"/>
</dbReference>
<feature type="transmembrane region" description="Helical" evidence="7">
    <location>
        <begin position="776"/>
        <end position="795"/>
    </location>
</feature>
<keyword evidence="2" id="KW-1003">Cell membrane</keyword>
<reference evidence="11" key="2">
    <citation type="submission" date="2016-04" db="EMBL/GenBank/DDBJ databases">
        <title>First Complete Genome Sequence of a Subdivision 6 Acidobacterium.</title>
        <authorList>
            <person name="Huang S."/>
            <person name="Vieira S."/>
            <person name="Bunk B."/>
            <person name="Riedel T."/>
            <person name="Sproeer C."/>
            <person name="Overmann J."/>
        </authorList>
    </citation>
    <scope>NUCLEOTIDE SEQUENCE [LARGE SCALE GENOMIC DNA]</scope>
    <source>
        <strain evidence="11">DSM 100886 HEG_-6_39</strain>
    </source>
</reference>
<keyword evidence="11" id="KW-1185">Reference proteome</keyword>
<keyword evidence="4 7" id="KW-1133">Transmembrane helix</keyword>
<feature type="domain" description="MacB-like periplasmic core" evidence="9">
    <location>
        <begin position="432"/>
        <end position="654"/>
    </location>
</feature>
<dbReference type="EMBL" id="CP015136">
    <property type="protein sequence ID" value="AMY11948.1"/>
    <property type="molecule type" value="Genomic_DNA"/>
</dbReference>
<protein>
    <submittedName>
        <fullName evidence="10">Macrolide export ATP-binding/permease protein MacB</fullName>
        <ecNumber evidence="10">3.6.3.-</ecNumber>
    </submittedName>
</protein>
<dbReference type="KEGG" id="abac:LuPra_05218"/>
<dbReference type="NCBIfam" id="TIGR03434">
    <property type="entry name" value="ADOP"/>
    <property type="match status" value="1"/>
</dbReference>
<evidence type="ECO:0000256" key="2">
    <source>
        <dbReference type="ARBA" id="ARBA00022475"/>
    </source>
</evidence>
<evidence type="ECO:0000313" key="11">
    <source>
        <dbReference type="Proteomes" id="UP000076079"/>
    </source>
</evidence>
<keyword evidence="3 7" id="KW-0812">Transmembrane</keyword>
<keyword evidence="5 7" id="KW-0472">Membrane</keyword>
<comment type="similarity">
    <text evidence="6">Belongs to the ABC-4 integral membrane protein family.</text>
</comment>
<evidence type="ECO:0000313" key="10">
    <source>
        <dbReference type="EMBL" id="AMY11948.1"/>
    </source>
</evidence>
<dbReference type="STRING" id="1855912.LuPra_05218"/>
<keyword evidence="10" id="KW-0547">Nucleotide-binding</keyword>
<feature type="domain" description="MacB-like periplasmic core" evidence="9">
    <location>
        <begin position="22"/>
        <end position="235"/>
    </location>
</feature>
<evidence type="ECO:0000256" key="5">
    <source>
        <dbReference type="ARBA" id="ARBA00023136"/>
    </source>
</evidence>
<comment type="subcellular location">
    <subcellularLocation>
        <location evidence="1">Cell membrane</location>
        <topology evidence="1">Multi-pass membrane protein</topology>
    </subcellularLocation>
</comment>
<sequence>MMELMRDVRHATRRLVRTPMFTLATVLTLALGIGANVAIFSIVNTVLLKPLPFFEADRLVGLWQTAPGVDIGDLNASLADYITYREESRTLADVALWNRAAVTITGLAQPERLDSLIATHRLLPLLGVQPTIGRPFSERDDQDGSPEVVMLSHGYWQRQFGGDTNVVGRLITVDGMRREIIGVLPKGFWFMDAPHDLVLPLRFNRANVRLAGYNNQAIGRLRPGVDIAGVNADVARMIRVAFGKFPPPQGMTLGMMEDARLAPKVRPLVDDLVGDLGKSLWVVTATIGIVLLIACANVANLLLVRTEGRAQEFAVRAAIGASRGRLARDVLAESLLLGLIGGAIGLGLAALGLRAAPGLAPARLPRLDLIGVDAATIVFTLVVSIAAGFMFGALPVLKWSRVRLSEALKAGGRGGTAGRDRNVTRNTLAVVQVALAVVLLIGSGLMLRTYQSMRRVQPGFTDPATLQTLRIAIPREVAADDASLMVAHQALVERLASLPGVSSAGLIDALPMGGGDSNDPIFASDHTYAADTIPALRRFIRAAPGTFEVLGTRVVAGREFAWTDIHAKRDVVLISENFAREYWGSAAAAIGKQIRSNPNDPWSQVVGVVADIRHDGVDRRAPSTVYWPLRDTRAASYMLRSARAGTGSFVAEIRRAVAEQSAGAPITQMRSMQEVYERSMARTALTLTLLGISGAMALLLAVVGIYALISYTVSQRTREIGIRMAIGAQQGSVQLMFVGYGLTWAGVGAAAGLVAAVPLSRLMSALLFEVKPLDPLTYAAVGVGLLVAAAMASYLPARRVTRIQPIEALRAE</sequence>
<accession>A0A143PUS9</accession>
<feature type="transmembrane region" description="Helical" evidence="7">
    <location>
        <begin position="735"/>
        <end position="756"/>
    </location>
</feature>
<feature type="transmembrane region" description="Helical" evidence="7">
    <location>
        <begin position="280"/>
        <end position="303"/>
    </location>
</feature>